<gene>
    <name evidence="6" type="ORF">AMTR_s00054p00123570</name>
</gene>
<dbReference type="AlphaFoldDB" id="U5D7E9"/>
<name>U5D7E9_AMBTC</name>
<feature type="transmembrane region" description="Helical" evidence="5">
    <location>
        <begin position="271"/>
        <end position="290"/>
    </location>
</feature>
<dbReference type="Pfam" id="PF07264">
    <property type="entry name" value="EI24"/>
    <property type="match status" value="1"/>
</dbReference>
<feature type="transmembrane region" description="Helical" evidence="5">
    <location>
        <begin position="64"/>
        <end position="85"/>
    </location>
</feature>
<dbReference type="OrthoDB" id="266518at2759"/>
<evidence type="ECO:0000313" key="7">
    <source>
        <dbReference type="Proteomes" id="UP000017836"/>
    </source>
</evidence>
<dbReference type="STRING" id="13333.U5D7E9"/>
<keyword evidence="4 5" id="KW-0472">Membrane</keyword>
<feature type="transmembrane region" description="Helical" evidence="5">
    <location>
        <begin position="105"/>
        <end position="124"/>
    </location>
</feature>
<keyword evidence="2 5" id="KW-0812">Transmembrane</keyword>
<dbReference type="GO" id="GO:0005783">
    <property type="term" value="C:endoplasmic reticulum"/>
    <property type="evidence" value="ECO:0000318"/>
    <property type="project" value="GO_Central"/>
</dbReference>
<dbReference type="InterPro" id="IPR059112">
    <property type="entry name" value="CysZ/EI24"/>
</dbReference>
<feature type="transmembrane region" description="Helical" evidence="5">
    <location>
        <begin position="25"/>
        <end position="43"/>
    </location>
</feature>
<dbReference type="HOGENOM" id="CLU_031164_1_1_1"/>
<dbReference type="Gramene" id="ERN18150">
    <property type="protein sequence ID" value="ERN18150"/>
    <property type="gene ID" value="AMTR_s00054p00123570"/>
</dbReference>
<dbReference type="EMBL" id="KI392271">
    <property type="protein sequence ID" value="ERN18150.1"/>
    <property type="molecule type" value="Genomic_DNA"/>
</dbReference>
<reference evidence="7" key="1">
    <citation type="journal article" date="2013" name="Science">
        <title>The Amborella genome and the evolution of flowering plants.</title>
        <authorList>
            <consortium name="Amborella Genome Project"/>
        </authorList>
    </citation>
    <scope>NUCLEOTIDE SEQUENCE [LARGE SCALE GENOMIC DNA]</scope>
</reference>
<dbReference type="PANTHER" id="PTHR21389">
    <property type="entry name" value="P53 INDUCED PROTEIN"/>
    <property type="match status" value="1"/>
</dbReference>
<feature type="transmembrane region" description="Helical" evidence="5">
    <location>
        <begin position="247"/>
        <end position="265"/>
    </location>
</feature>
<keyword evidence="7" id="KW-1185">Reference proteome</keyword>
<dbReference type="OMA" id="HMCLLYA"/>
<organism evidence="6 7">
    <name type="scientific">Amborella trichopoda</name>
    <dbReference type="NCBI Taxonomy" id="13333"/>
    <lineage>
        <taxon>Eukaryota</taxon>
        <taxon>Viridiplantae</taxon>
        <taxon>Streptophyta</taxon>
        <taxon>Embryophyta</taxon>
        <taxon>Tracheophyta</taxon>
        <taxon>Spermatophyta</taxon>
        <taxon>Magnoliopsida</taxon>
        <taxon>Amborellales</taxon>
        <taxon>Amborellaceae</taxon>
        <taxon>Amborella</taxon>
    </lineage>
</organism>
<dbReference type="GO" id="GO:0016020">
    <property type="term" value="C:membrane"/>
    <property type="evidence" value="ECO:0007669"/>
    <property type="project" value="UniProtKB-SubCell"/>
</dbReference>
<evidence type="ECO:0000313" key="6">
    <source>
        <dbReference type="EMBL" id="ERN18150.1"/>
    </source>
</evidence>
<dbReference type="PANTHER" id="PTHR21389:SF0">
    <property type="entry name" value="ETOPOSIDE-INDUCED PROTEIN 2.4 HOMOLOG"/>
    <property type="match status" value="1"/>
</dbReference>
<proteinExistence type="predicted"/>
<keyword evidence="3 5" id="KW-1133">Transmembrane helix</keyword>
<evidence type="ECO:0000256" key="1">
    <source>
        <dbReference type="ARBA" id="ARBA00004141"/>
    </source>
</evidence>
<feature type="transmembrane region" description="Helical" evidence="5">
    <location>
        <begin position="211"/>
        <end position="226"/>
    </location>
</feature>
<sequence length="341" mass="39171">MDKVSGPAQQGGVMEWVRVHSKQAAMLWLAGFKEACCFHRLLFFFRRSRTLVAKTGKCFALNGLIFLGSIWLVRSLITPMLLWILPDQWQHDDFGAGKDIYKYYSFMRSVLISLFYVFWFYPLYISSYIISIGWYNDIAQSAFHVIGGVGHKTAQPSGQNDLSNAVNHVGRPDGFEGIVYGFGEQVYSFLMLNIFYIEVTALGFIPYAGKLMNFLLLSWMYAYYCFEYKWSLSVQGLDKRLNFFETNWAFFAGFGSPCAVVTFLFSQLVGYAIMATLFPFFMLAATASHVDQVIDSQKRSWENEGPPRLPVFYAANALSLHIMRWLTELQKQSQTKHKMDE</sequence>
<evidence type="ECO:0000256" key="4">
    <source>
        <dbReference type="ARBA" id="ARBA00023136"/>
    </source>
</evidence>
<evidence type="ECO:0000256" key="2">
    <source>
        <dbReference type="ARBA" id="ARBA00022692"/>
    </source>
</evidence>
<feature type="transmembrane region" description="Helical" evidence="5">
    <location>
        <begin position="186"/>
        <end position="205"/>
    </location>
</feature>
<dbReference type="Proteomes" id="UP000017836">
    <property type="component" value="Unassembled WGS sequence"/>
</dbReference>
<accession>U5D7E9</accession>
<evidence type="ECO:0000256" key="5">
    <source>
        <dbReference type="SAM" id="Phobius"/>
    </source>
</evidence>
<evidence type="ECO:0000256" key="3">
    <source>
        <dbReference type="ARBA" id="ARBA00022989"/>
    </source>
</evidence>
<dbReference type="GO" id="GO:0016236">
    <property type="term" value="P:macroautophagy"/>
    <property type="evidence" value="ECO:0000318"/>
    <property type="project" value="GO_Central"/>
</dbReference>
<dbReference type="eggNOG" id="KOG3966">
    <property type="taxonomic scope" value="Eukaryota"/>
</dbReference>
<protein>
    <submittedName>
        <fullName evidence="6">Uncharacterized protein</fullName>
    </submittedName>
</protein>
<comment type="subcellular location">
    <subcellularLocation>
        <location evidence="1">Membrane</location>
        <topology evidence="1">Multi-pass membrane protein</topology>
    </subcellularLocation>
</comment>